<dbReference type="GeneID" id="30680401"/>
<evidence type="ECO:0000256" key="4">
    <source>
        <dbReference type="ARBA" id="ARBA00022801"/>
    </source>
</evidence>
<dbReference type="GO" id="GO:0016075">
    <property type="term" value="P:rRNA catabolic process"/>
    <property type="evidence" value="ECO:0007669"/>
    <property type="project" value="TreeGrafter"/>
</dbReference>
<dbReference type="NCBIfam" id="TIGR02065">
    <property type="entry name" value="ECX1"/>
    <property type="match status" value="1"/>
</dbReference>
<dbReference type="PANTHER" id="PTHR11953:SF0">
    <property type="entry name" value="EXOSOME COMPLEX COMPONENT RRP41"/>
    <property type="match status" value="1"/>
</dbReference>
<evidence type="ECO:0000256" key="7">
    <source>
        <dbReference type="ARBA" id="ARBA00062149"/>
    </source>
</evidence>
<accession>A0A0U2M9S9</accession>
<reference evidence="11 12" key="1">
    <citation type="submission" date="2013-11" db="EMBL/GenBank/DDBJ databases">
        <title>Comparative genomics of Ignicoccus.</title>
        <authorList>
            <person name="Podar M."/>
        </authorList>
    </citation>
    <scope>NUCLEOTIDE SEQUENCE [LARGE SCALE GENOMIC DNA]</scope>
    <source>
        <strain evidence="11 12">DSM 13165</strain>
    </source>
</reference>
<evidence type="ECO:0000313" key="12">
    <source>
        <dbReference type="Proteomes" id="UP000060778"/>
    </source>
</evidence>
<dbReference type="InterPro" id="IPR001247">
    <property type="entry name" value="ExoRNase_PH_dom1"/>
</dbReference>
<dbReference type="InterPro" id="IPR011807">
    <property type="entry name" value="Rrp41"/>
</dbReference>
<dbReference type="PANTHER" id="PTHR11953">
    <property type="entry name" value="EXOSOME COMPLEX COMPONENT"/>
    <property type="match status" value="1"/>
</dbReference>
<dbReference type="InterPro" id="IPR015847">
    <property type="entry name" value="ExoRNase_PH_dom2"/>
</dbReference>
<dbReference type="EMBL" id="CP006867">
    <property type="protein sequence ID" value="ALU11821.1"/>
    <property type="molecule type" value="Genomic_DNA"/>
</dbReference>
<organism evidence="11 12">
    <name type="scientific">Ignicoccus islandicus DSM 13165</name>
    <dbReference type="NCBI Taxonomy" id="940295"/>
    <lineage>
        <taxon>Archaea</taxon>
        <taxon>Thermoproteota</taxon>
        <taxon>Thermoprotei</taxon>
        <taxon>Desulfurococcales</taxon>
        <taxon>Desulfurococcaceae</taxon>
        <taxon>Ignicoccus</taxon>
    </lineage>
</organism>
<dbReference type="InterPro" id="IPR036345">
    <property type="entry name" value="ExoRNase_PH_dom2_sf"/>
</dbReference>
<feature type="domain" description="Exoribonuclease phosphorolytic" evidence="10">
    <location>
        <begin position="155"/>
        <end position="217"/>
    </location>
</feature>
<dbReference type="HAMAP" id="MF_00591">
    <property type="entry name" value="Exosome_Rrp41"/>
    <property type="match status" value="1"/>
</dbReference>
<protein>
    <recommendedName>
        <fullName evidence="8">Exosome complex component Rrp41</fullName>
        <ecNumber evidence="8">3.1.13.-</ecNumber>
    </recommendedName>
</protein>
<evidence type="ECO:0000256" key="5">
    <source>
        <dbReference type="ARBA" id="ARBA00022835"/>
    </source>
</evidence>
<keyword evidence="12" id="KW-1185">Reference proteome</keyword>
<comment type="similarity">
    <text evidence="8">Belongs to the RNase PH family. Rrp41 subfamily.</text>
</comment>
<evidence type="ECO:0000256" key="3">
    <source>
        <dbReference type="ARBA" id="ARBA00022722"/>
    </source>
</evidence>
<gene>
    <name evidence="8" type="primary">rrp41</name>
    <name evidence="11" type="ORF">EYM_05080</name>
</gene>
<proteinExistence type="inferred from homology"/>
<dbReference type="InterPro" id="IPR027408">
    <property type="entry name" value="PNPase/RNase_PH_dom_sf"/>
</dbReference>
<dbReference type="InterPro" id="IPR050080">
    <property type="entry name" value="RNase_PH"/>
</dbReference>
<dbReference type="KEGG" id="iis:EYM_05080"/>
<dbReference type="FunFam" id="3.30.230.70:FF:000004">
    <property type="entry name" value="Exosome complex component Rrp41"/>
    <property type="match status" value="1"/>
</dbReference>
<dbReference type="CDD" id="cd11366">
    <property type="entry name" value="RNase_PH_archRRP41"/>
    <property type="match status" value="1"/>
</dbReference>
<dbReference type="OrthoDB" id="24266at2157"/>
<dbReference type="SUPFAM" id="SSF54211">
    <property type="entry name" value="Ribosomal protein S5 domain 2-like"/>
    <property type="match status" value="1"/>
</dbReference>
<dbReference type="Proteomes" id="UP000060778">
    <property type="component" value="Chromosome"/>
</dbReference>
<keyword evidence="2 8" id="KW-0963">Cytoplasm</keyword>
<comment type="subcellular location">
    <subcellularLocation>
        <location evidence="1 8">Cytoplasm</location>
    </subcellularLocation>
</comment>
<dbReference type="SUPFAM" id="SSF55666">
    <property type="entry name" value="Ribonuclease PH domain 2-like"/>
    <property type="match status" value="1"/>
</dbReference>
<keyword evidence="3 8" id="KW-0540">Nuclease</keyword>
<dbReference type="InterPro" id="IPR020568">
    <property type="entry name" value="Ribosomal_Su5_D2-typ_SF"/>
</dbReference>
<dbReference type="Pfam" id="PF03725">
    <property type="entry name" value="RNase_PH_C"/>
    <property type="match status" value="1"/>
</dbReference>
<name>A0A0U2M9S9_9CREN</name>
<evidence type="ECO:0000256" key="6">
    <source>
        <dbReference type="ARBA" id="ARBA00022839"/>
    </source>
</evidence>
<dbReference type="Gene3D" id="3.30.230.70">
    <property type="entry name" value="GHMP Kinase, N-terminal domain"/>
    <property type="match status" value="1"/>
</dbReference>
<dbReference type="RefSeq" id="WP_075049943.1">
    <property type="nucleotide sequence ID" value="NZ_CP006867.1"/>
</dbReference>
<evidence type="ECO:0000259" key="10">
    <source>
        <dbReference type="Pfam" id="PF03725"/>
    </source>
</evidence>
<evidence type="ECO:0000256" key="8">
    <source>
        <dbReference type="HAMAP-Rule" id="MF_00591"/>
    </source>
</evidence>
<sequence>MSGGKAPFPLFKDGKRHDGRGPLDLRPIEMKVGILHNANGSAWVKFGGTEVIAAAYGPREPPKFMSLPDRALLRCRYHMAPFSTDERKSPAPSRREVELSKVIREALEPIVLTQLFPRTVIDVFVEVIRADGGTRTAAITAASLALADAGIPMKDLVAGVAVGKVDGHLVLDIDQIEDNYGEADMPVAGAVSLNKVVLLQLNGKLSPKEFDEAMKMAWIGIKKIYEMEKNALKESIKKEVVF</sequence>
<dbReference type="GO" id="GO:0000956">
    <property type="term" value="P:nuclear-transcribed mRNA catabolic process"/>
    <property type="evidence" value="ECO:0007669"/>
    <property type="project" value="UniProtKB-ARBA"/>
</dbReference>
<keyword evidence="6 8" id="KW-0269">Exonuclease</keyword>
<keyword evidence="5 8" id="KW-0271">Exosome</keyword>
<dbReference type="PATRIC" id="fig|940295.4.peg.972"/>
<dbReference type="Pfam" id="PF01138">
    <property type="entry name" value="RNase_PH"/>
    <property type="match status" value="1"/>
</dbReference>
<feature type="domain" description="Exoribonuclease phosphorolytic" evidence="9">
    <location>
        <begin position="25"/>
        <end position="152"/>
    </location>
</feature>
<dbReference type="AlphaFoldDB" id="A0A0U2M9S9"/>
<keyword evidence="4 8" id="KW-0378">Hydrolase</keyword>
<evidence type="ECO:0000313" key="11">
    <source>
        <dbReference type="EMBL" id="ALU11821.1"/>
    </source>
</evidence>
<comment type="function">
    <text evidence="8">Catalytic component of the exosome, which is a complex involved in RNA degradation. Has 3'-&gt;5' exoribonuclease activity. Can also synthesize heteropolymeric RNA-tails.</text>
</comment>
<evidence type="ECO:0000259" key="9">
    <source>
        <dbReference type="Pfam" id="PF01138"/>
    </source>
</evidence>
<dbReference type="STRING" id="940295.EYM_05080"/>
<dbReference type="GO" id="GO:0000175">
    <property type="term" value="F:3'-5'-RNA exonuclease activity"/>
    <property type="evidence" value="ECO:0007669"/>
    <property type="project" value="UniProtKB-UniRule"/>
</dbReference>
<dbReference type="GO" id="GO:0000177">
    <property type="term" value="C:cytoplasmic exosome (RNase complex)"/>
    <property type="evidence" value="ECO:0007669"/>
    <property type="project" value="TreeGrafter"/>
</dbReference>
<dbReference type="EC" id="3.1.13.-" evidence="8"/>
<comment type="subunit">
    <text evidence="7 8">Component of the archaeal exosome complex. Forms a hexameric ring-like arrangement composed of 3 Rrp41-Rrp42 heterodimers. The hexameric ring associates with a trimer of Rrp4 and/or Csl4 subunits.</text>
</comment>
<dbReference type="GO" id="GO:0010467">
    <property type="term" value="P:gene expression"/>
    <property type="evidence" value="ECO:0007669"/>
    <property type="project" value="UniProtKB-ARBA"/>
</dbReference>
<dbReference type="GO" id="GO:0003723">
    <property type="term" value="F:RNA binding"/>
    <property type="evidence" value="ECO:0007669"/>
    <property type="project" value="TreeGrafter"/>
</dbReference>
<evidence type="ECO:0000256" key="1">
    <source>
        <dbReference type="ARBA" id="ARBA00004496"/>
    </source>
</evidence>
<evidence type="ECO:0000256" key="2">
    <source>
        <dbReference type="ARBA" id="ARBA00022490"/>
    </source>
</evidence>